<evidence type="ECO:0000256" key="10">
    <source>
        <dbReference type="SAM" id="SignalP"/>
    </source>
</evidence>
<dbReference type="InterPro" id="IPR012910">
    <property type="entry name" value="Plug_dom"/>
</dbReference>
<proteinExistence type="inferred from homology"/>
<organism evidence="13 14">
    <name type="scientific">Reichenbachiella agariperforans</name>
    <dbReference type="NCBI Taxonomy" id="156994"/>
    <lineage>
        <taxon>Bacteria</taxon>
        <taxon>Pseudomonadati</taxon>
        <taxon>Bacteroidota</taxon>
        <taxon>Cytophagia</taxon>
        <taxon>Cytophagales</taxon>
        <taxon>Reichenbachiellaceae</taxon>
        <taxon>Reichenbachiella</taxon>
    </lineage>
</organism>
<dbReference type="Gene3D" id="2.60.40.1120">
    <property type="entry name" value="Carboxypeptidase-like, regulatory domain"/>
    <property type="match status" value="1"/>
</dbReference>
<keyword evidence="6 8" id="KW-0472">Membrane</keyword>
<feature type="chain" id="PRO_5013065158" evidence="10">
    <location>
        <begin position="32"/>
        <end position="1064"/>
    </location>
</feature>
<keyword evidence="2 8" id="KW-0813">Transport</keyword>
<evidence type="ECO:0000256" key="4">
    <source>
        <dbReference type="ARBA" id="ARBA00022692"/>
    </source>
</evidence>
<comment type="similarity">
    <text evidence="8 9">Belongs to the TonB-dependent receptor family.</text>
</comment>
<keyword evidence="7 8" id="KW-0998">Cell outer membrane</keyword>
<dbReference type="GO" id="GO:0009279">
    <property type="term" value="C:cell outer membrane"/>
    <property type="evidence" value="ECO:0007669"/>
    <property type="project" value="UniProtKB-SubCell"/>
</dbReference>
<keyword evidence="4 8" id="KW-0812">Transmembrane</keyword>
<evidence type="ECO:0000256" key="3">
    <source>
        <dbReference type="ARBA" id="ARBA00022452"/>
    </source>
</evidence>
<sequence>MIKLRQVKIKLKRLMSLSLMLVALVCFSVQAQDRSIRGKVTSTTGEELPGVSVLVKGTSNGTVTDISGDYSLSVGADAQTVVFSFIGMKTQEVAIGSRSVVDVSLEEDIASLQEVIVTGYSSESKKTITGSIDALDTEKAFSIPSTSAAEGFQGRLSGVTVVSNGSPGAAPIVRIRGIATTGNNDPLYIIDGYQTNDPDFLTDLNTSDIESVTVLKDAAVSSVYGARATNGVIVIKTRKGNYDISGKPQVTLDISYGVQTPVTAPDMLNSEQLGEVFWESMRNDGLSVGDEAWGHPQFGSGDTPSMSDYYRGDPSLPYDAGSNRLTATSGGTDWFDQIFEDATYQNYYISVNGGTEASKYMMSMGYMDREGILTGTGYDRYTGRANTEFSIKERIRIGQNLSFAYSRQILFPGQNGDDSPLGLAYRASPLMPAYDEGGNFAGTYQSAAGLGNAQNPLAVMTRAKNNNNSNMRIYGDAYAEVDIIDGLTARSNIGVNYRSGVGDVFNSLNPEHSEAITTNSLITGRYISSGYVFTNTLRYEKTVGNHNIGFLGGIEAIEDHFEFTSVAQQDFLLNDVPDNHLLGFGVGATSIQQSQSNTSTLFSYFGQLKYNYAGKYILTATLRRDKTSRFEDGNNTGVFPAVSAGWVLSEEAFIPEFFSNLKVRGSYGEMGNQSLPNSTPTVNVNKANDQLAFYNFGGVYTPGAVLSTPGNANLTWETSVQQNLGLDVGLLNDKLELTFDYFNLTSQNNIIATSAPSTAPVASDGNKYINNGEINNKGFDISLNYGNQGTSSDFTYNIGLKFSKYKNEIIKTDDIGTSIVGGNLRGITFTNSAVGGPVSSFYGRKVIGIFKDEAEVLAAPDQGFATPADGVGRFRYADIDDSGTITDDDRTTLGSPNPDFTYGINIDLGYKGFDLAMFFTGSQGNEIYNYTRIFTDFASFYDGNRSTRVLDAFSADNPNGSVPALSKNVTNSETQANSYFVEDGSYFRMKNIQIGYTLPESVVSRVAMSRARIYVQASNLFTITEYSGLDPEIGRFNNSDIDTGIDFGSYPTSQTYLIGLSVDF</sequence>
<evidence type="ECO:0000256" key="5">
    <source>
        <dbReference type="ARBA" id="ARBA00023077"/>
    </source>
</evidence>
<keyword evidence="14" id="KW-1185">Reference proteome</keyword>
<evidence type="ECO:0000256" key="2">
    <source>
        <dbReference type="ARBA" id="ARBA00022448"/>
    </source>
</evidence>
<dbReference type="SUPFAM" id="SSF49464">
    <property type="entry name" value="Carboxypeptidase regulatory domain-like"/>
    <property type="match status" value="1"/>
</dbReference>
<accession>A0A1M6VUD3</accession>
<dbReference type="InterPro" id="IPR023996">
    <property type="entry name" value="TonB-dep_OMP_SusC/RagA"/>
</dbReference>
<keyword evidence="3 8" id="KW-1134">Transmembrane beta strand</keyword>
<dbReference type="PROSITE" id="PS52016">
    <property type="entry name" value="TONB_DEPENDENT_REC_3"/>
    <property type="match status" value="1"/>
</dbReference>
<dbReference type="Pfam" id="PF13715">
    <property type="entry name" value="CarbopepD_reg_2"/>
    <property type="match status" value="1"/>
</dbReference>
<dbReference type="Gene3D" id="2.170.130.10">
    <property type="entry name" value="TonB-dependent receptor, plug domain"/>
    <property type="match status" value="1"/>
</dbReference>
<dbReference type="AlphaFoldDB" id="A0A1M6VUD3"/>
<protein>
    <submittedName>
        <fullName evidence="13">TonB-linked outer membrane protein, SusC/RagA family</fullName>
    </submittedName>
</protein>
<dbReference type="NCBIfam" id="TIGR04057">
    <property type="entry name" value="SusC_RagA_signa"/>
    <property type="match status" value="1"/>
</dbReference>
<dbReference type="InterPro" id="IPR023997">
    <property type="entry name" value="TonB-dep_OMP_SusC/RagA_CS"/>
</dbReference>
<evidence type="ECO:0000259" key="11">
    <source>
        <dbReference type="Pfam" id="PF00593"/>
    </source>
</evidence>
<gene>
    <name evidence="13" type="ORF">SAMN04488028_1105</name>
</gene>
<evidence type="ECO:0000256" key="6">
    <source>
        <dbReference type="ARBA" id="ARBA00023136"/>
    </source>
</evidence>
<dbReference type="SUPFAM" id="SSF56935">
    <property type="entry name" value="Porins"/>
    <property type="match status" value="1"/>
</dbReference>
<feature type="domain" description="TonB-dependent receptor plug" evidence="12">
    <location>
        <begin position="125"/>
        <end position="232"/>
    </location>
</feature>
<dbReference type="EMBL" id="FRAA01000010">
    <property type="protein sequence ID" value="SHK85152.1"/>
    <property type="molecule type" value="Genomic_DNA"/>
</dbReference>
<dbReference type="STRING" id="156994.SAMN04488028_1105"/>
<keyword evidence="10" id="KW-0732">Signal</keyword>
<feature type="signal peptide" evidence="10">
    <location>
        <begin position="1"/>
        <end position="31"/>
    </location>
</feature>
<dbReference type="Pfam" id="PF07715">
    <property type="entry name" value="Plug"/>
    <property type="match status" value="1"/>
</dbReference>
<dbReference type="Pfam" id="PF00593">
    <property type="entry name" value="TonB_dep_Rec_b-barrel"/>
    <property type="match status" value="1"/>
</dbReference>
<evidence type="ECO:0000313" key="13">
    <source>
        <dbReference type="EMBL" id="SHK85152.1"/>
    </source>
</evidence>
<dbReference type="NCBIfam" id="TIGR04056">
    <property type="entry name" value="OMP_RagA_SusC"/>
    <property type="match status" value="1"/>
</dbReference>
<dbReference type="InterPro" id="IPR036942">
    <property type="entry name" value="Beta-barrel_TonB_sf"/>
</dbReference>
<dbReference type="InterPro" id="IPR008969">
    <property type="entry name" value="CarboxyPept-like_regulatory"/>
</dbReference>
<evidence type="ECO:0000313" key="14">
    <source>
        <dbReference type="Proteomes" id="UP000184474"/>
    </source>
</evidence>
<name>A0A1M6VUD3_REIAG</name>
<dbReference type="InterPro" id="IPR037066">
    <property type="entry name" value="Plug_dom_sf"/>
</dbReference>
<evidence type="ECO:0000256" key="9">
    <source>
        <dbReference type="RuleBase" id="RU003357"/>
    </source>
</evidence>
<dbReference type="InterPro" id="IPR000531">
    <property type="entry name" value="Beta-barrel_TonB"/>
</dbReference>
<evidence type="ECO:0000256" key="8">
    <source>
        <dbReference type="PROSITE-ProRule" id="PRU01360"/>
    </source>
</evidence>
<dbReference type="InterPro" id="IPR039426">
    <property type="entry name" value="TonB-dep_rcpt-like"/>
</dbReference>
<evidence type="ECO:0000256" key="7">
    <source>
        <dbReference type="ARBA" id="ARBA00023237"/>
    </source>
</evidence>
<dbReference type="RefSeq" id="WP_084190662.1">
    <property type="nucleotide sequence ID" value="NZ_FRAA01000010.1"/>
</dbReference>
<evidence type="ECO:0000259" key="12">
    <source>
        <dbReference type="Pfam" id="PF07715"/>
    </source>
</evidence>
<dbReference type="Gene3D" id="2.40.170.20">
    <property type="entry name" value="TonB-dependent receptor, beta-barrel domain"/>
    <property type="match status" value="1"/>
</dbReference>
<evidence type="ECO:0000256" key="1">
    <source>
        <dbReference type="ARBA" id="ARBA00004571"/>
    </source>
</evidence>
<dbReference type="Proteomes" id="UP000184474">
    <property type="component" value="Unassembled WGS sequence"/>
</dbReference>
<feature type="domain" description="TonB-dependent receptor-like beta-barrel" evidence="11">
    <location>
        <begin position="414"/>
        <end position="1019"/>
    </location>
</feature>
<keyword evidence="5 9" id="KW-0798">TonB box</keyword>
<comment type="subcellular location">
    <subcellularLocation>
        <location evidence="1 8">Cell outer membrane</location>
        <topology evidence="1 8">Multi-pass membrane protein</topology>
    </subcellularLocation>
</comment>
<reference evidence="14" key="1">
    <citation type="submission" date="2016-11" db="EMBL/GenBank/DDBJ databases">
        <authorList>
            <person name="Varghese N."/>
            <person name="Submissions S."/>
        </authorList>
    </citation>
    <scope>NUCLEOTIDE SEQUENCE [LARGE SCALE GENOMIC DNA]</scope>
    <source>
        <strain evidence="14">DSM 26134</strain>
    </source>
</reference>